<keyword evidence="2" id="KW-1185">Reference proteome</keyword>
<evidence type="ECO:0000313" key="1">
    <source>
        <dbReference type="EMBL" id="MBG0564837.1"/>
    </source>
</evidence>
<gene>
    <name evidence="1" type="ORF">I4J89_25640</name>
</gene>
<sequence length="238" mass="24582">MHHGDNRHNNYRFRTAAGALALVAGLLTACTSDSDKGSENAGGPQATSSSAAAAAAHFGPDGFGKLKITMSESEALATGDLQTEPVSTVLGKNVYSFTGGPKPDPSRMAADDKIEKDVVKADEGGFGDSAAGDAAAAEAYAKSAQRISDRLIAYMEAGGASFAGGKLVSIAAPESAATEAGIKRGSQLAELKSAYPKLQEIDENFYELAVEGHSGWTMRFEVEDGVVLYMSLGVAEPE</sequence>
<accession>A0A931FZJ7</accession>
<dbReference type="Proteomes" id="UP000598146">
    <property type="component" value="Unassembled WGS sequence"/>
</dbReference>
<name>A0A931FZJ7_9ACTN</name>
<organism evidence="1 2">
    <name type="scientific">Actinoplanes aureus</name>
    <dbReference type="NCBI Taxonomy" id="2792083"/>
    <lineage>
        <taxon>Bacteria</taxon>
        <taxon>Bacillati</taxon>
        <taxon>Actinomycetota</taxon>
        <taxon>Actinomycetes</taxon>
        <taxon>Micromonosporales</taxon>
        <taxon>Micromonosporaceae</taxon>
        <taxon>Actinoplanes</taxon>
    </lineage>
</organism>
<reference evidence="1" key="1">
    <citation type="submission" date="2020-11" db="EMBL/GenBank/DDBJ databases">
        <title>Isolation and identification of active actinomycetes.</title>
        <authorList>
            <person name="Sun X."/>
        </authorList>
    </citation>
    <scope>NUCLEOTIDE SEQUENCE</scope>
    <source>
        <strain evidence="1">NEAU-A11</strain>
    </source>
</reference>
<evidence type="ECO:0000313" key="2">
    <source>
        <dbReference type="Proteomes" id="UP000598146"/>
    </source>
</evidence>
<protein>
    <recommendedName>
        <fullName evidence="3">Lipoprotein</fullName>
    </recommendedName>
</protein>
<dbReference type="EMBL" id="JADQTO010000012">
    <property type="protein sequence ID" value="MBG0564837.1"/>
    <property type="molecule type" value="Genomic_DNA"/>
</dbReference>
<proteinExistence type="predicted"/>
<dbReference type="RefSeq" id="WP_196416606.1">
    <property type="nucleotide sequence ID" value="NZ_JADQTO010000012.1"/>
</dbReference>
<dbReference type="PROSITE" id="PS51257">
    <property type="entry name" value="PROKAR_LIPOPROTEIN"/>
    <property type="match status" value="1"/>
</dbReference>
<comment type="caution">
    <text evidence="1">The sequence shown here is derived from an EMBL/GenBank/DDBJ whole genome shotgun (WGS) entry which is preliminary data.</text>
</comment>
<evidence type="ECO:0008006" key="3">
    <source>
        <dbReference type="Google" id="ProtNLM"/>
    </source>
</evidence>
<dbReference type="AlphaFoldDB" id="A0A931FZJ7"/>